<dbReference type="WBParaSite" id="nRc.2.0.1.t36964-RA">
    <property type="protein sequence ID" value="nRc.2.0.1.t36964-RA"/>
    <property type="gene ID" value="nRc.2.0.1.g36964"/>
</dbReference>
<proteinExistence type="predicted"/>
<reference evidence="2" key="1">
    <citation type="submission" date="2022-11" db="UniProtKB">
        <authorList>
            <consortium name="WormBaseParasite"/>
        </authorList>
    </citation>
    <scope>IDENTIFICATION</scope>
</reference>
<accession>A0A915KG75</accession>
<name>A0A915KG75_ROMCU</name>
<evidence type="ECO:0000313" key="1">
    <source>
        <dbReference type="Proteomes" id="UP000887565"/>
    </source>
</evidence>
<protein>
    <submittedName>
        <fullName evidence="2">Uncharacterized protein</fullName>
    </submittedName>
</protein>
<sequence length="109" mass="12788">MNLFACFEISQLKDVTLYPNVHYIQETMLYIQSKLTTLQPQSDLITKQQIIGFWAREVIHQWEDPATFYSSNLKGECGVEDEEEAYKDPAMFDPHLEYESELLKADCFK</sequence>
<evidence type="ECO:0000313" key="2">
    <source>
        <dbReference type="WBParaSite" id="nRc.2.0.1.t36964-RA"/>
    </source>
</evidence>
<keyword evidence="1" id="KW-1185">Reference proteome</keyword>
<organism evidence="1 2">
    <name type="scientific">Romanomermis culicivorax</name>
    <name type="common">Nematode worm</name>
    <dbReference type="NCBI Taxonomy" id="13658"/>
    <lineage>
        <taxon>Eukaryota</taxon>
        <taxon>Metazoa</taxon>
        <taxon>Ecdysozoa</taxon>
        <taxon>Nematoda</taxon>
        <taxon>Enoplea</taxon>
        <taxon>Dorylaimia</taxon>
        <taxon>Mermithida</taxon>
        <taxon>Mermithoidea</taxon>
        <taxon>Mermithidae</taxon>
        <taxon>Romanomermis</taxon>
    </lineage>
</organism>
<dbReference type="Proteomes" id="UP000887565">
    <property type="component" value="Unplaced"/>
</dbReference>
<dbReference type="AlphaFoldDB" id="A0A915KG75"/>